<feature type="domain" description="PPM-type phosphatase" evidence="1">
    <location>
        <begin position="30"/>
        <end position="271"/>
    </location>
</feature>
<protein>
    <recommendedName>
        <fullName evidence="1">PPM-type phosphatase domain-containing protein</fullName>
    </recommendedName>
</protein>
<evidence type="ECO:0000313" key="3">
    <source>
        <dbReference type="Proteomes" id="UP000319817"/>
    </source>
</evidence>
<sequence length="271" mass="28625">MAVASSTSSQRLYHESDMASPELLSLTDAKVAVLCRRCPGKEEPNDDSAAVVQTVSGAIVLVVADGVGGSPLGYKASAIATECVIENVAKSAAGDDLRPAILDGIERANVEILDLGVGAATTLSVVEINGDSARAYQVGDSMAMFLGGRGAVKWRSTPHSPVGYAVESGMMDETEAMYHEERHYVSNLVGTRSMHIEIGPPKSLAPRDTVIVGSDGLFDNLHLDEIVAMGRSGSLLDRMNQLSDKAAVRMNNVEADQPGKPDDLTVIMLTR</sequence>
<keyword evidence="3" id="KW-1185">Reference proteome</keyword>
<reference evidence="2 3" key="1">
    <citation type="submission" date="2019-02" db="EMBL/GenBank/DDBJ databases">
        <title>Deep-cultivation of Planctomycetes and their phenomic and genomic characterization uncovers novel biology.</title>
        <authorList>
            <person name="Wiegand S."/>
            <person name="Jogler M."/>
            <person name="Boedeker C."/>
            <person name="Pinto D."/>
            <person name="Vollmers J."/>
            <person name="Rivas-Marin E."/>
            <person name="Kohn T."/>
            <person name="Peeters S.H."/>
            <person name="Heuer A."/>
            <person name="Rast P."/>
            <person name="Oberbeckmann S."/>
            <person name="Bunk B."/>
            <person name="Jeske O."/>
            <person name="Meyerdierks A."/>
            <person name="Storesund J.E."/>
            <person name="Kallscheuer N."/>
            <person name="Luecker S."/>
            <person name="Lage O.M."/>
            <person name="Pohl T."/>
            <person name="Merkel B.J."/>
            <person name="Hornburger P."/>
            <person name="Mueller R.-W."/>
            <person name="Bruemmer F."/>
            <person name="Labrenz M."/>
            <person name="Spormann A.M."/>
            <person name="Op den Camp H."/>
            <person name="Overmann J."/>
            <person name="Amann R."/>
            <person name="Jetten M.S.M."/>
            <person name="Mascher T."/>
            <person name="Medema M.H."/>
            <person name="Devos D.P."/>
            <person name="Kaster A.-K."/>
            <person name="Ovreas L."/>
            <person name="Rohde M."/>
            <person name="Galperin M.Y."/>
            <person name="Jogler C."/>
        </authorList>
    </citation>
    <scope>NUCLEOTIDE SEQUENCE [LARGE SCALE GENOMIC DNA]</scope>
    <source>
        <strain evidence="2 3">K23_9</strain>
    </source>
</reference>
<dbReference type="EMBL" id="CP036526">
    <property type="protein sequence ID" value="QDT11392.1"/>
    <property type="molecule type" value="Genomic_DNA"/>
</dbReference>
<dbReference type="AlphaFoldDB" id="A0A517NW94"/>
<proteinExistence type="predicted"/>
<dbReference type="Gene3D" id="3.60.40.10">
    <property type="entry name" value="PPM-type phosphatase domain"/>
    <property type="match status" value="1"/>
</dbReference>
<dbReference type="SMART" id="SM00332">
    <property type="entry name" value="PP2Cc"/>
    <property type="match status" value="1"/>
</dbReference>
<accession>A0A517NW94</accession>
<dbReference type="PROSITE" id="PS51746">
    <property type="entry name" value="PPM_2"/>
    <property type="match status" value="1"/>
</dbReference>
<organism evidence="2 3">
    <name type="scientific">Stieleria marina</name>
    <dbReference type="NCBI Taxonomy" id="1930275"/>
    <lineage>
        <taxon>Bacteria</taxon>
        <taxon>Pseudomonadati</taxon>
        <taxon>Planctomycetota</taxon>
        <taxon>Planctomycetia</taxon>
        <taxon>Pirellulales</taxon>
        <taxon>Pirellulaceae</taxon>
        <taxon>Stieleria</taxon>
    </lineage>
</organism>
<evidence type="ECO:0000313" key="2">
    <source>
        <dbReference type="EMBL" id="QDT11392.1"/>
    </source>
</evidence>
<dbReference type="InterPro" id="IPR036457">
    <property type="entry name" value="PPM-type-like_dom_sf"/>
</dbReference>
<gene>
    <name evidence="2" type="ORF">K239x_33880</name>
</gene>
<dbReference type="Pfam" id="PF13672">
    <property type="entry name" value="PP2C_2"/>
    <property type="match status" value="1"/>
</dbReference>
<dbReference type="GO" id="GO:0016787">
    <property type="term" value="F:hydrolase activity"/>
    <property type="evidence" value="ECO:0007669"/>
    <property type="project" value="UniProtKB-KW"/>
</dbReference>
<dbReference type="Proteomes" id="UP000319817">
    <property type="component" value="Chromosome"/>
</dbReference>
<evidence type="ECO:0000259" key="1">
    <source>
        <dbReference type="PROSITE" id="PS51746"/>
    </source>
</evidence>
<dbReference type="OrthoDB" id="261518at2"/>
<dbReference type="InterPro" id="IPR001932">
    <property type="entry name" value="PPM-type_phosphatase-like_dom"/>
</dbReference>
<dbReference type="RefSeq" id="WP_145419230.1">
    <property type="nucleotide sequence ID" value="NZ_CP036526.1"/>
</dbReference>
<dbReference type="SMART" id="SM00331">
    <property type="entry name" value="PP2C_SIG"/>
    <property type="match status" value="1"/>
</dbReference>
<keyword evidence="2" id="KW-0378">Hydrolase</keyword>
<name>A0A517NW94_9BACT</name>
<dbReference type="SUPFAM" id="SSF81606">
    <property type="entry name" value="PP2C-like"/>
    <property type="match status" value="1"/>
</dbReference>